<feature type="compositionally biased region" description="Basic and acidic residues" evidence="4">
    <location>
        <begin position="121"/>
        <end position="140"/>
    </location>
</feature>
<comment type="subcellular location">
    <subcellularLocation>
        <location evidence="1">Nucleus</location>
    </subcellularLocation>
</comment>
<feature type="region of interest" description="Disordered" evidence="4">
    <location>
        <begin position="101"/>
        <end position="180"/>
    </location>
</feature>
<accession>A0A9Q1ILJ1</accession>
<gene>
    <name evidence="5" type="ORF">SKAU_G00313040</name>
</gene>
<dbReference type="AlphaFoldDB" id="A0A9Q1ILJ1"/>
<proteinExistence type="inferred from homology"/>
<dbReference type="PANTHER" id="PTHR48168">
    <property type="entry name" value="RNA GUANINE-7 METHYLTRANSFERASE-ACTIVATING SUBUNIT-LIKE (PSEUDOGENE)-RELATED"/>
    <property type="match status" value="1"/>
</dbReference>
<dbReference type="Proteomes" id="UP001152622">
    <property type="component" value="Chromosome 13"/>
</dbReference>
<dbReference type="Pfam" id="PF15320">
    <property type="entry name" value="RAM"/>
    <property type="match status" value="1"/>
</dbReference>
<evidence type="ECO:0000256" key="2">
    <source>
        <dbReference type="ARBA" id="ARBA00023242"/>
    </source>
</evidence>
<reference evidence="5" key="1">
    <citation type="journal article" date="2023" name="Science">
        <title>Genome structures resolve the early diversification of teleost fishes.</title>
        <authorList>
            <person name="Parey E."/>
            <person name="Louis A."/>
            <person name="Montfort J."/>
            <person name="Bouchez O."/>
            <person name="Roques C."/>
            <person name="Iampietro C."/>
            <person name="Lluch J."/>
            <person name="Castinel A."/>
            <person name="Donnadieu C."/>
            <person name="Desvignes T."/>
            <person name="Floi Bucao C."/>
            <person name="Jouanno E."/>
            <person name="Wen M."/>
            <person name="Mejri S."/>
            <person name="Dirks R."/>
            <person name="Jansen H."/>
            <person name="Henkel C."/>
            <person name="Chen W.J."/>
            <person name="Zahm M."/>
            <person name="Cabau C."/>
            <person name="Klopp C."/>
            <person name="Thompson A.W."/>
            <person name="Robinson-Rechavi M."/>
            <person name="Braasch I."/>
            <person name="Lecointre G."/>
            <person name="Bobe J."/>
            <person name="Postlethwait J.H."/>
            <person name="Berthelot C."/>
            <person name="Roest Crollius H."/>
            <person name="Guiguen Y."/>
        </authorList>
    </citation>
    <scope>NUCLEOTIDE SEQUENCE</scope>
    <source>
        <strain evidence="5">WJC10195</strain>
    </source>
</reference>
<evidence type="ECO:0000256" key="1">
    <source>
        <dbReference type="ARBA" id="ARBA00004123"/>
    </source>
</evidence>
<dbReference type="GO" id="GO:0031533">
    <property type="term" value="C:mRNA capping enzyme complex"/>
    <property type="evidence" value="ECO:0007669"/>
    <property type="project" value="InterPro"/>
</dbReference>
<dbReference type="PANTHER" id="PTHR48168:SF1">
    <property type="entry name" value="RNA GUANINE-N7 METHYLTRANSFERASE ACTIVATING SUBUNIT-RELATED"/>
    <property type="match status" value="1"/>
</dbReference>
<feature type="compositionally biased region" description="Low complexity" evidence="4">
    <location>
        <begin position="169"/>
        <end position="180"/>
    </location>
</feature>
<dbReference type="GO" id="GO:0106005">
    <property type="term" value="P:RNA 5'-cap (guanine-N7)-methylation"/>
    <property type="evidence" value="ECO:0007669"/>
    <property type="project" value="InterPro"/>
</dbReference>
<sequence length="180" mass="20814">MLQVRVSCCLTGVCKALRVRKNSTGLKPQAEFLRWGLGNQYVVARSVTGYKLLLTTLSDYIGFSGYILKMSVSPDPSSNYEEQFAHRFTADDKQYQQYIQRSSNPPPMVEDWRVHGGGHQRGRDNRFQEHRPYRGRDRGRGWGWSGEQRNSSHWQDRRWGSGSGGYGQGYNSYNQRPHNY</sequence>
<dbReference type="OrthoDB" id="5875297at2759"/>
<dbReference type="InterPro" id="IPR028271">
    <property type="entry name" value="RAMAC"/>
</dbReference>
<keyword evidence="2" id="KW-0539">Nucleus</keyword>
<keyword evidence="6" id="KW-1185">Reference proteome</keyword>
<evidence type="ECO:0000313" key="6">
    <source>
        <dbReference type="Proteomes" id="UP001152622"/>
    </source>
</evidence>
<name>A0A9Q1ILJ1_SYNKA</name>
<evidence type="ECO:0000256" key="3">
    <source>
        <dbReference type="ARBA" id="ARBA00034716"/>
    </source>
</evidence>
<evidence type="ECO:0000313" key="5">
    <source>
        <dbReference type="EMBL" id="KAJ8343975.1"/>
    </source>
</evidence>
<protein>
    <submittedName>
        <fullName evidence="5">Uncharacterized protein</fullName>
    </submittedName>
</protein>
<dbReference type="GO" id="GO:0003723">
    <property type="term" value="F:RNA binding"/>
    <property type="evidence" value="ECO:0007669"/>
    <property type="project" value="InterPro"/>
</dbReference>
<comment type="similarity">
    <text evidence="3">Belongs to the RAM family.</text>
</comment>
<dbReference type="EMBL" id="JAINUF010000013">
    <property type="protein sequence ID" value="KAJ8343975.1"/>
    <property type="molecule type" value="Genomic_DNA"/>
</dbReference>
<organism evidence="5 6">
    <name type="scientific">Synaphobranchus kaupii</name>
    <name type="common">Kaup's arrowtooth eel</name>
    <dbReference type="NCBI Taxonomy" id="118154"/>
    <lineage>
        <taxon>Eukaryota</taxon>
        <taxon>Metazoa</taxon>
        <taxon>Chordata</taxon>
        <taxon>Craniata</taxon>
        <taxon>Vertebrata</taxon>
        <taxon>Euteleostomi</taxon>
        <taxon>Actinopterygii</taxon>
        <taxon>Neopterygii</taxon>
        <taxon>Teleostei</taxon>
        <taxon>Anguilliformes</taxon>
        <taxon>Synaphobranchidae</taxon>
        <taxon>Synaphobranchus</taxon>
    </lineage>
</organism>
<evidence type="ECO:0000256" key="4">
    <source>
        <dbReference type="SAM" id="MobiDB-lite"/>
    </source>
</evidence>
<comment type="caution">
    <text evidence="5">The sequence shown here is derived from an EMBL/GenBank/DDBJ whole genome shotgun (WGS) entry which is preliminary data.</text>
</comment>